<accession>A0ABD6EQF2</accession>
<reference evidence="1 2" key="1">
    <citation type="submission" date="2024-08" db="EMBL/GenBank/DDBJ databases">
        <title>Gnathostoma spinigerum genome.</title>
        <authorList>
            <person name="Gonzalez-Bertolin B."/>
            <person name="Monzon S."/>
            <person name="Zaballos A."/>
            <person name="Jimenez P."/>
            <person name="Dekumyoy P."/>
            <person name="Varona S."/>
            <person name="Cuesta I."/>
            <person name="Sumanam S."/>
            <person name="Adisakwattana P."/>
            <person name="Gasser R.B."/>
            <person name="Hernandez-Gonzalez A."/>
            <person name="Young N.D."/>
            <person name="Perteguer M.J."/>
        </authorList>
    </citation>
    <scope>NUCLEOTIDE SEQUENCE [LARGE SCALE GENOMIC DNA]</scope>
    <source>
        <strain evidence="1">AL3</strain>
        <tissue evidence="1">Liver</tissue>
    </source>
</reference>
<gene>
    <name evidence="1" type="ORF">AB6A40_008792</name>
</gene>
<keyword evidence="2" id="KW-1185">Reference proteome</keyword>
<sequence>MSVDQSIRMPIALPIGSAASHHFTGSIGGKQIIRSIMASDSHGHDFQRNNQMSVPNLPANDVIVENKRRSSAARQVILRLQSAGLHPCRHNKQTVAFLLPRPFGCLPNTKLGERHSPIMM</sequence>
<dbReference type="Proteomes" id="UP001608902">
    <property type="component" value="Unassembled WGS sequence"/>
</dbReference>
<protein>
    <submittedName>
        <fullName evidence="1">Uncharacterized protein</fullName>
    </submittedName>
</protein>
<name>A0ABD6EQF2_9BILA</name>
<proteinExistence type="predicted"/>
<comment type="caution">
    <text evidence="1">The sequence shown here is derived from an EMBL/GenBank/DDBJ whole genome shotgun (WGS) entry which is preliminary data.</text>
</comment>
<organism evidence="1 2">
    <name type="scientific">Gnathostoma spinigerum</name>
    <dbReference type="NCBI Taxonomy" id="75299"/>
    <lineage>
        <taxon>Eukaryota</taxon>
        <taxon>Metazoa</taxon>
        <taxon>Ecdysozoa</taxon>
        <taxon>Nematoda</taxon>
        <taxon>Chromadorea</taxon>
        <taxon>Rhabditida</taxon>
        <taxon>Spirurina</taxon>
        <taxon>Gnathostomatomorpha</taxon>
        <taxon>Gnathostomatoidea</taxon>
        <taxon>Gnathostomatidae</taxon>
        <taxon>Gnathostoma</taxon>
    </lineage>
</organism>
<evidence type="ECO:0000313" key="1">
    <source>
        <dbReference type="EMBL" id="MFH4982083.1"/>
    </source>
</evidence>
<evidence type="ECO:0000313" key="2">
    <source>
        <dbReference type="Proteomes" id="UP001608902"/>
    </source>
</evidence>
<dbReference type="AlphaFoldDB" id="A0ABD6EQF2"/>
<dbReference type="EMBL" id="JBGFUD010008457">
    <property type="protein sequence ID" value="MFH4982083.1"/>
    <property type="molecule type" value="Genomic_DNA"/>
</dbReference>